<feature type="domain" description="Adenylyltransferase SoFic-like C-terminal" evidence="1">
    <location>
        <begin position="3"/>
        <end position="46"/>
    </location>
</feature>
<protein>
    <recommendedName>
        <fullName evidence="1">Adenylyltransferase SoFic-like C-terminal domain-containing protein</fullName>
    </recommendedName>
</protein>
<organism evidence="2 3">
    <name type="scientific">Uliginosibacterium sediminicola</name>
    <dbReference type="NCBI Taxonomy" id="2024550"/>
    <lineage>
        <taxon>Bacteria</taxon>
        <taxon>Pseudomonadati</taxon>
        <taxon>Pseudomonadota</taxon>
        <taxon>Betaproteobacteria</taxon>
        <taxon>Rhodocyclales</taxon>
        <taxon>Zoogloeaceae</taxon>
        <taxon>Uliginosibacterium</taxon>
    </lineage>
</organism>
<evidence type="ECO:0000313" key="3">
    <source>
        <dbReference type="Proteomes" id="UP001410394"/>
    </source>
</evidence>
<dbReference type="InterPro" id="IPR048770">
    <property type="entry name" value="SoFic-like_C"/>
</dbReference>
<dbReference type="Pfam" id="PF21248">
    <property type="entry name" value="SoFic-like_C"/>
    <property type="match status" value="1"/>
</dbReference>
<gene>
    <name evidence="2" type="ORF">ABDB84_14785</name>
</gene>
<evidence type="ECO:0000259" key="1">
    <source>
        <dbReference type="Pfam" id="PF21248"/>
    </source>
</evidence>
<proteinExistence type="predicted"/>
<sequence length="61" mass="6727">MSIGKLVDAGLAHRQTASAHRNKLCNIGILREEKAGREKLFIHPALLSLIKHNPDSDRSTP</sequence>
<dbReference type="EMBL" id="JBDIVE010000008">
    <property type="protein sequence ID" value="MEN3069746.1"/>
    <property type="molecule type" value="Genomic_DNA"/>
</dbReference>
<accession>A0ABU9Z1P7</accession>
<name>A0ABU9Z1P7_9RHOO</name>
<comment type="caution">
    <text evidence="2">The sequence shown here is derived from an EMBL/GenBank/DDBJ whole genome shotgun (WGS) entry which is preliminary data.</text>
</comment>
<evidence type="ECO:0000313" key="2">
    <source>
        <dbReference type="EMBL" id="MEN3069746.1"/>
    </source>
</evidence>
<dbReference type="RefSeq" id="WP_345920516.1">
    <property type="nucleotide sequence ID" value="NZ_JBDIVE010000008.1"/>
</dbReference>
<dbReference type="Proteomes" id="UP001410394">
    <property type="component" value="Unassembled WGS sequence"/>
</dbReference>
<reference evidence="2 3" key="1">
    <citation type="journal article" date="2018" name="Int. J. Syst. Evol. Microbiol.">
        <title>Uliginosibacterium sediminicola sp. nov., isolated from freshwater sediment.</title>
        <authorList>
            <person name="Hwang W.M."/>
            <person name="Kim S.M."/>
            <person name="Kang K."/>
            <person name="Ahn T.Y."/>
        </authorList>
    </citation>
    <scope>NUCLEOTIDE SEQUENCE [LARGE SCALE GENOMIC DNA]</scope>
    <source>
        <strain evidence="2 3">M1-21</strain>
    </source>
</reference>
<keyword evidence="3" id="KW-1185">Reference proteome</keyword>